<dbReference type="Pfam" id="PF00153">
    <property type="entry name" value="Mito_carr"/>
    <property type="match status" value="3"/>
</dbReference>
<evidence type="ECO:0000256" key="4">
    <source>
        <dbReference type="ARBA" id="ARBA00022692"/>
    </source>
</evidence>
<keyword evidence="3 10" id="KW-0813">Transport</keyword>
<dbReference type="AlphaFoldDB" id="A0AAD4EZR5"/>
<evidence type="ECO:0000313" key="11">
    <source>
        <dbReference type="EMBL" id="KAG7288233.1"/>
    </source>
</evidence>
<keyword evidence="12" id="KW-1185">Reference proteome</keyword>
<keyword evidence="5" id="KW-0677">Repeat</keyword>
<accession>A0AAD4EZR5</accession>
<dbReference type="SUPFAM" id="SSF103506">
    <property type="entry name" value="Mitochondrial carrier"/>
    <property type="match status" value="1"/>
</dbReference>
<evidence type="ECO:0000256" key="6">
    <source>
        <dbReference type="ARBA" id="ARBA00022792"/>
    </source>
</evidence>
<evidence type="ECO:0000256" key="2">
    <source>
        <dbReference type="ARBA" id="ARBA00006375"/>
    </source>
</evidence>
<evidence type="ECO:0000313" key="12">
    <source>
        <dbReference type="Proteomes" id="UP001197093"/>
    </source>
</evidence>
<evidence type="ECO:0000256" key="7">
    <source>
        <dbReference type="ARBA" id="ARBA00022989"/>
    </source>
</evidence>
<dbReference type="GO" id="GO:0016020">
    <property type="term" value="C:membrane"/>
    <property type="evidence" value="ECO:0007669"/>
    <property type="project" value="UniProtKB-SubCell"/>
</dbReference>
<dbReference type="PROSITE" id="PS50920">
    <property type="entry name" value="SOLCAR"/>
    <property type="match status" value="3"/>
</dbReference>
<sequence>MALQAGAVAAFTVDVLVYPLDTIKTRYQSQSSLTISKQLASVGRAPYTAVRGLYQGIGSVVLATLPAAATFFASYESAKSLLAHTLPAAAPGPVIHAIASAGAEMASCLVLTPAEVIKQNAQVMQRSNTAGRSSSLQALHMLRQKEGSVSRTLWRGYTALVVRNLPFTAMQFPMFEYLREQIWKWRQHQDSRIAAYAAPGSTMSDGEAAAMHDSLRPLLLETGLVTGSAAAVSGSIAATLTTPADVVKTRIMLGGGDLRNSSGLDVVKAILRERGIRGLFRGGMLRATWAALGSGLYLGSYEVTKIWLKDRSLKEPSFV</sequence>
<evidence type="ECO:0000256" key="5">
    <source>
        <dbReference type="ARBA" id="ARBA00022737"/>
    </source>
</evidence>
<keyword evidence="7" id="KW-1133">Transmembrane helix</keyword>
<reference evidence="11" key="1">
    <citation type="submission" date="2023-02" db="EMBL/GenBank/DDBJ databases">
        <authorList>
            <person name="Palmer J.M."/>
        </authorList>
    </citation>
    <scope>NUCLEOTIDE SEQUENCE</scope>
    <source>
        <strain evidence="11">FW57</strain>
    </source>
</reference>
<comment type="subcellular location">
    <subcellularLocation>
        <location evidence="1">Membrane</location>
        <topology evidence="1">Multi-pass membrane protein</topology>
    </subcellularLocation>
</comment>
<protein>
    <recommendedName>
        <fullName evidence="13">Mitochondrial carrier protein</fullName>
    </recommendedName>
</protein>
<comment type="similarity">
    <text evidence="2 10">Belongs to the mitochondrial carrier (TC 2.A.29) family.</text>
</comment>
<evidence type="ECO:0000256" key="1">
    <source>
        <dbReference type="ARBA" id="ARBA00004141"/>
    </source>
</evidence>
<evidence type="ECO:0008006" key="13">
    <source>
        <dbReference type="Google" id="ProtNLM"/>
    </source>
</evidence>
<keyword evidence="6" id="KW-0496">Mitochondrion</keyword>
<dbReference type="Gene3D" id="1.50.40.10">
    <property type="entry name" value="Mitochondrial carrier domain"/>
    <property type="match status" value="2"/>
</dbReference>
<evidence type="ECO:0000256" key="8">
    <source>
        <dbReference type="ARBA" id="ARBA00023136"/>
    </source>
</evidence>
<gene>
    <name evidence="11" type="ORF">NEMBOFW57_007763</name>
</gene>
<keyword evidence="6" id="KW-0999">Mitochondrion inner membrane</keyword>
<dbReference type="InterPro" id="IPR018108">
    <property type="entry name" value="MCP_transmembrane"/>
</dbReference>
<feature type="repeat" description="Solcar" evidence="9">
    <location>
        <begin position="91"/>
        <end position="181"/>
    </location>
</feature>
<dbReference type="PANTHER" id="PTHR45667">
    <property type="entry name" value="S-ADENOSYLMETHIONINE MITOCHONDRIAL CARRIER PROTEIN"/>
    <property type="match status" value="1"/>
</dbReference>
<proteinExistence type="inferred from homology"/>
<keyword evidence="8 9" id="KW-0472">Membrane</keyword>
<dbReference type="EMBL" id="JAHCVI010000003">
    <property type="protein sequence ID" value="KAG7288233.1"/>
    <property type="molecule type" value="Genomic_DNA"/>
</dbReference>
<comment type="caution">
    <text evidence="11">The sequence shown here is derived from an EMBL/GenBank/DDBJ whole genome shotgun (WGS) entry which is preliminary data.</text>
</comment>
<name>A0AAD4EZR5_9PEZI</name>
<evidence type="ECO:0000256" key="3">
    <source>
        <dbReference type="ARBA" id="ARBA00022448"/>
    </source>
</evidence>
<dbReference type="InterPro" id="IPR023395">
    <property type="entry name" value="MCP_dom_sf"/>
</dbReference>
<organism evidence="11 12">
    <name type="scientific">Staphylotrichum longicolle</name>
    <dbReference type="NCBI Taxonomy" id="669026"/>
    <lineage>
        <taxon>Eukaryota</taxon>
        <taxon>Fungi</taxon>
        <taxon>Dikarya</taxon>
        <taxon>Ascomycota</taxon>
        <taxon>Pezizomycotina</taxon>
        <taxon>Sordariomycetes</taxon>
        <taxon>Sordariomycetidae</taxon>
        <taxon>Sordariales</taxon>
        <taxon>Chaetomiaceae</taxon>
        <taxon>Staphylotrichum</taxon>
    </lineage>
</organism>
<keyword evidence="4 9" id="KW-0812">Transmembrane</keyword>
<evidence type="ECO:0000256" key="10">
    <source>
        <dbReference type="RuleBase" id="RU000488"/>
    </source>
</evidence>
<dbReference type="Proteomes" id="UP001197093">
    <property type="component" value="Unassembled WGS sequence"/>
</dbReference>
<evidence type="ECO:0000256" key="9">
    <source>
        <dbReference type="PROSITE-ProRule" id="PRU00282"/>
    </source>
</evidence>
<feature type="repeat" description="Solcar" evidence="9">
    <location>
        <begin position="1"/>
        <end position="81"/>
    </location>
</feature>
<feature type="repeat" description="Solcar" evidence="9">
    <location>
        <begin position="221"/>
        <end position="307"/>
    </location>
</feature>